<accession>A0A6P4YXV9</accession>
<proteinExistence type="predicted"/>
<organism evidence="1 2">
    <name type="scientific">Branchiostoma belcheri</name>
    <name type="common">Amphioxus</name>
    <dbReference type="NCBI Taxonomy" id="7741"/>
    <lineage>
        <taxon>Eukaryota</taxon>
        <taxon>Metazoa</taxon>
        <taxon>Chordata</taxon>
        <taxon>Cephalochordata</taxon>
        <taxon>Leptocardii</taxon>
        <taxon>Amphioxiformes</taxon>
        <taxon>Branchiostomatidae</taxon>
        <taxon>Branchiostoma</taxon>
    </lineage>
</organism>
<dbReference type="PANTHER" id="PTHR47027:SF25">
    <property type="entry name" value="REVERSE TRANSCRIPTASE DOMAIN-CONTAINING PROTEIN"/>
    <property type="match status" value="1"/>
</dbReference>
<keyword evidence="1" id="KW-1185">Reference proteome</keyword>
<evidence type="ECO:0000313" key="2">
    <source>
        <dbReference type="RefSeq" id="XP_019622111.1"/>
    </source>
</evidence>
<reference evidence="2" key="1">
    <citation type="submission" date="2025-08" db="UniProtKB">
        <authorList>
            <consortium name="RefSeq"/>
        </authorList>
    </citation>
    <scope>IDENTIFICATION</scope>
    <source>
        <tissue evidence="2">Gonad</tissue>
    </source>
</reference>
<dbReference type="RefSeq" id="XP_019622111.1">
    <property type="nucleotide sequence ID" value="XM_019766552.1"/>
</dbReference>
<sequence>MGRSDFGIPWEGDRRLTDLDFADDIALTAESQTTLQDMTTSAETEAGKVGLRISCQKTKVMQVGDQQTNTNLHISGEPVENVRQFTYLGSTMTAEGDTDTDISARIGKAASVFRRMNPVWNSGKISRVLKTKLLQSVVIPTALYACETWKITTRMRNKLDAFQQRCLRKILHITYRDRITNEEVYHRTGTKPLSTTITERRMRYAGHVLRMTSDRHAKTSVFWKPEGKRKRGRPKLTWRRALQKDLESKGITLKDAESLAEDRTEWRRLAAQCALHGRN</sequence>
<protein>
    <submittedName>
        <fullName evidence="2">Uncharacterized protein LOC109468298</fullName>
    </submittedName>
</protein>
<name>A0A6P4YXV9_BRABE</name>
<dbReference type="KEGG" id="bbel:109468298"/>
<dbReference type="PANTHER" id="PTHR47027">
    <property type="entry name" value="REVERSE TRANSCRIPTASE DOMAIN-CONTAINING PROTEIN"/>
    <property type="match status" value="1"/>
</dbReference>
<gene>
    <name evidence="2" type="primary">LOC109468298</name>
</gene>
<dbReference type="OrthoDB" id="10059070at2759"/>
<dbReference type="AlphaFoldDB" id="A0A6P4YXV9"/>
<evidence type="ECO:0000313" key="1">
    <source>
        <dbReference type="Proteomes" id="UP000515135"/>
    </source>
</evidence>
<dbReference type="Proteomes" id="UP000515135">
    <property type="component" value="Unplaced"/>
</dbReference>
<dbReference type="GeneID" id="109468298"/>